<gene>
    <name evidence="5" type="ORF">EB796_009823</name>
</gene>
<dbReference type="OrthoDB" id="1393670at2759"/>
<dbReference type="GO" id="GO:0050038">
    <property type="term" value="F:L-xylulose reductase (NADPH) activity"/>
    <property type="evidence" value="ECO:0007669"/>
    <property type="project" value="TreeGrafter"/>
</dbReference>
<evidence type="ECO:0008006" key="7">
    <source>
        <dbReference type="Google" id="ProtNLM"/>
    </source>
</evidence>
<dbReference type="InterPro" id="IPR002347">
    <property type="entry name" value="SDR_fam"/>
</dbReference>
<name>A0A7J7K1S7_BUGNE</name>
<keyword evidence="6" id="KW-1185">Reference proteome</keyword>
<keyword evidence="4" id="KW-0560">Oxidoreductase</keyword>
<dbReference type="SUPFAM" id="SSF51735">
    <property type="entry name" value="NAD(P)-binding Rossmann-fold domains"/>
    <property type="match status" value="1"/>
</dbReference>
<dbReference type="FunFam" id="3.40.50.720:FF:000214">
    <property type="entry name" value="L-xylulose reductase"/>
    <property type="match status" value="1"/>
</dbReference>
<reference evidence="5" key="1">
    <citation type="submission" date="2020-06" db="EMBL/GenBank/DDBJ databases">
        <title>Draft genome of Bugula neritina, a colonial animal packing powerful symbionts and potential medicines.</title>
        <authorList>
            <person name="Rayko M."/>
        </authorList>
    </citation>
    <scope>NUCLEOTIDE SEQUENCE [LARGE SCALE GENOMIC DNA]</scope>
    <source>
        <strain evidence="5">Kwan_BN1</strain>
    </source>
</reference>
<sequence>MEITFNGKRALVTGAGKGIGRVIVIELMKCGAQVVALSRTQSDLDSLKAEYPQVEIVLCDLADLQESNKIIAGLGDFDLLVNNAAIAKCGSFLDTKCSDVADMMNINVNAVINVSQVVVKSMIRRGVGGAIVNISSQASMAALADHVGYAATKGALDSATRVMACELGPKNIRVNAVNPTVITTDMSMAGWSDPARAAWMKERIPLGRFGDPIEVAQPVLFLLSDKASMINGTTIPIDGGFTAC</sequence>
<dbReference type="PRINTS" id="PR00081">
    <property type="entry name" value="GDHRDH"/>
</dbReference>
<keyword evidence="3" id="KW-0521">NADP</keyword>
<dbReference type="Gene3D" id="3.40.50.720">
    <property type="entry name" value="NAD(P)-binding Rossmann-like Domain"/>
    <property type="match status" value="1"/>
</dbReference>
<dbReference type="InterPro" id="IPR036291">
    <property type="entry name" value="NAD(P)-bd_dom_sf"/>
</dbReference>
<comment type="caution">
    <text evidence="5">The sequence shown here is derived from an EMBL/GenBank/DDBJ whole genome shotgun (WGS) entry which is preliminary data.</text>
</comment>
<dbReference type="GO" id="GO:0006006">
    <property type="term" value="P:glucose metabolic process"/>
    <property type="evidence" value="ECO:0007669"/>
    <property type="project" value="TreeGrafter"/>
</dbReference>
<dbReference type="InterPro" id="IPR051737">
    <property type="entry name" value="L-xylulose/Carbonyl_redctase"/>
</dbReference>
<protein>
    <recommendedName>
        <fullName evidence="7">DCXR</fullName>
    </recommendedName>
</protein>
<evidence type="ECO:0000256" key="4">
    <source>
        <dbReference type="ARBA" id="ARBA00023002"/>
    </source>
</evidence>
<dbReference type="PANTHER" id="PTHR44252">
    <property type="entry name" value="D-ERYTHRULOSE REDUCTASE"/>
    <property type="match status" value="1"/>
</dbReference>
<dbReference type="PANTHER" id="PTHR44252:SF3">
    <property type="entry name" value="D-ERYTHRULOSE REDUCTASE-RELATED"/>
    <property type="match status" value="1"/>
</dbReference>
<evidence type="ECO:0000256" key="1">
    <source>
        <dbReference type="ARBA" id="ARBA00006484"/>
    </source>
</evidence>
<comment type="similarity">
    <text evidence="1">Belongs to the short-chain dehydrogenases/reductases (SDR) family.</text>
</comment>
<dbReference type="Pfam" id="PF13561">
    <property type="entry name" value="adh_short_C2"/>
    <property type="match status" value="1"/>
</dbReference>
<dbReference type="GO" id="GO:0005997">
    <property type="term" value="P:xylulose metabolic process"/>
    <property type="evidence" value="ECO:0007669"/>
    <property type="project" value="TreeGrafter"/>
</dbReference>
<evidence type="ECO:0000313" key="5">
    <source>
        <dbReference type="EMBL" id="KAF6031921.1"/>
    </source>
</evidence>
<proteinExistence type="inferred from homology"/>
<evidence type="ECO:0000313" key="6">
    <source>
        <dbReference type="Proteomes" id="UP000593567"/>
    </source>
</evidence>
<comment type="subunit">
    <text evidence="2">Homotetramer.</text>
</comment>
<dbReference type="Proteomes" id="UP000593567">
    <property type="component" value="Unassembled WGS sequence"/>
</dbReference>
<dbReference type="PRINTS" id="PR00080">
    <property type="entry name" value="SDRFAMILY"/>
</dbReference>
<accession>A0A7J7K1S7</accession>
<evidence type="ECO:0000256" key="3">
    <source>
        <dbReference type="ARBA" id="ARBA00022857"/>
    </source>
</evidence>
<organism evidence="5 6">
    <name type="scientific">Bugula neritina</name>
    <name type="common">Brown bryozoan</name>
    <name type="synonym">Sertularia neritina</name>
    <dbReference type="NCBI Taxonomy" id="10212"/>
    <lineage>
        <taxon>Eukaryota</taxon>
        <taxon>Metazoa</taxon>
        <taxon>Spiralia</taxon>
        <taxon>Lophotrochozoa</taxon>
        <taxon>Bryozoa</taxon>
        <taxon>Gymnolaemata</taxon>
        <taxon>Cheilostomatida</taxon>
        <taxon>Flustrina</taxon>
        <taxon>Buguloidea</taxon>
        <taxon>Bugulidae</taxon>
        <taxon>Bugula</taxon>
    </lineage>
</organism>
<dbReference type="AlphaFoldDB" id="A0A7J7K1S7"/>
<dbReference type="GO" id="GO:0004090">
    <property type="term" value="F:carbonyl reductase (NADPH) activity"/>
    <property type="evidence" value="ECO:0007669"/>
    <property type="project" value="TreeGrafter"/>
</dbReference>
<dbReference type="EMBL" id="VXIV02001556">
    <property type="protein sequence ID" value="KAF6031921.1"/>
    <property type="molecule type" value="Genomic_DNA"/>
</dbReference>
<evidence type="ECO:0000256" key="2">
    <source>
        <dbReference type="ARBA" id="ARBA00011881"/>
    </source>
</evidence>